<dbReference type="EMBL" id="BARW01006897">
    <property type="protein sequence ID" value="GAI82186.1"/>
    <property type="molecule type" value="Genomic_DNA"/>
</dbReference>
<comment type="caution">
    <text evidence="1">The sequence shown here is derived from an EMBL/GenBank/DDBJ whole genome shotgun (WGS) entry which is preliminary data.</text>
</comment>
<proteinExistence type="predicted"/>
<accession>X1SSR9</accession>
<reference evidence="1" key="1">
    <citation type="journal article" date="2014" name="Front. Microbiol.">
        <title>High frequency of phylogenetically diverse reductive dehalogenase-homologous genes in deep subseafloor sedimentary metagenomes.</title>
        <authorList>
            <person name="Kawai M."/>
            <person name="Futagami T."/>
            <person name="Toyoda A."/>
            <person name="Takaki Y."/>
            <person name="Nishi S."/>
            <person name="Hori S."/>
            <person name="Arai W."/>
            <person name="Tsubouchi T."/>
            <person name="Morono Y."/>
            <person name="Uchiyama I."/>
            <person name="Ito T."/>
            <person name="Fujiyama A."/>
            <person name="Inagaki F."/>
            <person name="Takami H."/>
        </authorList>
    </citation>
    <scope>NUCLEOTIDE SEQUENCE</scope>
    <source>
        <strain evidence="1">Expedition CK06-06</strain>
    </source>
</reference>
<organism evidence="1">
    <name type="scientific">marine sediment metagenome</name>
    <dbReference type="NCBI Taxonomy" id="412755"/>
    <lineage>
        <taxon>unclassified sequences</taxon>
        <taxon>metagenomes</taxon>
        <taxon>ecological metagenomes</taxon>
    </lineage>
</organism>
<sequence length="152" mass="17550">MGRKPNPRGKDRTRTISLDGDVGEIAQRLADKGQLSSTISDALRRQFGIDTQLDKLKLELNNSIDERKALQEKEESLIHAINMAEQISIERRTTLIPQLENQKHILADRHEKLIRDKSRCITEQDRILKQRQIDLTADRLKDVMQQMKEANA</sequence>
<dbReference type="AlphaFoldDB" id="X1SSR9"/>
<protein>
    <submittedName>
        <fullName evidence="1">Uncharacterized protein</fullName>
    </submittedName>
</protein>
<evidence type="ECO:0000313" key="1">
    <source>
        <dbReference type="EMBL" id="GAI82186.1"/>
    </source>
</evidence>
<name>X1SSR9_9ZZZZ</name>
<gene>
    <name evidence="1" type="ORF">S12H4_14459</name>
</gene>